<proteinExistence type="predicted"/>
<sequence length="254" mass="28248">MFFRPALDSVDEWSDINALYSVEILQATPLPANTYVARISFNPDIFDLDIICFAAGTMILTEQGDRAVETQQAGDMIWTRDNGFQPLRWTGTRALDAIDLAAKPKLRPVRIEAGALGADQPVRPLVVSRQHRILIRSAIAQRIFGAAEVLAPACQLTELSGIRIDEDVTEVTYVHLMFDDHQVIMSDGALTESLYPGAQALESLGKTALAEIDALFPQLRDATRLPREARHLVRGPQLRRLVERHARNERALVS</sequence>
<reference evidence="2 3" key="1">
    <citation type="submission" date="2019-04" db="EMBL/GenBank/DDBJ databases">
        <authorList>
            <person name="Li J."/>
        </authorList>
    </citation>
    <scope>NUCLEOTIDE SEQUENCE [LARGE SCALE GENOMIC DNA]</scope>
    <source>
        <strain evidence="2 3">CCTCC AB2016182</strain>
    </source>
</reference>
<dbReference type="OrthoDB" id="6305173at2"/>
<feature type="domain" description="Hedgehog/Intein (Hint)" evidence="1">
    <location>
        <begin position="51"/>
        <end position="197"/>
    </location>
</feature>
<accession>A0A4U0QHJ5</accession>
<evidence type="ECO:0000313" key="3">
    <source>
        <dbReference type="Proteomes" id="UP000306223"/>
    </source>
</evidence>
<dbReference type="Pfam" id="PF13403">
    <property type="entry name" value="Hint_2"/>
    <property type="match status" value="1"/>
</dbReference>
<protein>
    <submittedName>
        <fullName evidence="2">Hint domain-containing protein</fullName>
    </submittedName>
</protein>
<organism evidence="2 3">
    <name type="scientific">Paracoccus hibiscisoli</name>
    <dbReference type="NCBI Taxonomy" id="2023261"/>
    <lineage>
        <taxon>Bacteria</taxon>
        <taxon>Pseudomonadati</taxon>
        <taxon>Pseudomonadota</taxon>
        <taxon>Alphaproteobacteria</taxon>
        <taxon>Rhodobacterales</taxon>
        <taxon>Paracoccaceae</taxon>
        <taxon>Paracoccus</taxon>
    </lineage>
</organism>
<dbReference type="InterPro" id="IPR036844">
    <property type="entry name" value="Hint_dom_sf"/>
</dbReference>
<dbReference type="Proteomes" id="UP000306223">
    <property type="component" value="Unassembled WGS sequence"/>
</dbReference>
<dbReference type="Gene3D" id="2.170.16.10">
    <property type="entry name" value="Hedgehog/Intein (Hint) domain"/>
    <property type="match status" value="1"/>
</dbReference>
<keyword evidence="3" id="KW-1185">Reference proteome</keyword>
<comment type="caution">
    <text evidence="2">The sequence shown here is derived from an EMBL/GenBank/DDBJ whole genome shotgun (WGS) entry which is preliminary data.</text>
</comment>
<dbReference type="AlphaFoldDB" id="A0A4U0QHJ5"/>
<name>A0A4U0QHJ5_9RHOB</name>
<evidence type="ECO:0000259" key="1">
    <source>
        <dbReference type="Pfam" id="PF13403"/>
    </source>
</evidence>
<evidence type="ECO:0000313" key="2">
    <source>
        <dbReference type="EMBL" id="TJZ81063.1"/>
    </source>
</evidence>
<gene>
    <name evidence="2" type="ORF">FA740_16500</name>
</gene>
<dbReference type="InterPro" id="IPR028992">
    <property type="entry name" value="Hedgehog/Intein_dom"/>
</dbReference>
<dbReference type="SUPFAM" id="SSF51294">
    <property type="entry name" value="Hedgehog/intein (Hint) domain"/>
    <property type="match status" value="1"/>
</dbReference>
<dbReference type="EMBL" id="SUNH01000030">
    <property type="protein sequence ID" value="TJZ81063.1"/>
    <property type="molecule type" value="Genomic_DNA"/>
</dbReference>